<evidence type="ECO:0000256" key="1">
    <source>
        <dbReference type="SAM" id="MobiDB-lite"/>
    </source>
</evidence>
<dbReference type="OrthoDB" id="6984417at2"/>
<organism evidence="2 3">
    <name type="scientific">Vandammella animalimorsus</name>
    <dbReference type="NCBI Taxonomy" id="2029117"/>
    <lineage>
        <taxon>Bacteria</taxon>
        <taxon>Pseudomonadati</taxon>
        <taxon>Pseudomonadota</taxon>
        <taxon>Betaproteobacteria</taxon>
        <taxon>Burkholderiales</taxon>
        <taxon>Comamonadaceae</taxon>
        <taxon>Vandammella</taxon>
    </lineage>
</organism>
<reference evidence="2 3" key="1">
    <citation type="submission" date="2018-10" db="EMBL/GenBank/DDBJ databases">
        <title>Comamonadaceae CDC group NO-1 genome sequencing and assembly.</title>
        <authorList>
            <person name="Bernier A.-M."/>
            <person name="Bernard K."/>
        </authorList>
    </citation>
    <scope>NUCLEOTIDE SEQUENCE [LARGE SCALE GENOMIC DNA]</scope>
    <source>
        <strain evidence="2 3">NML180582</strain>
    </source>
</reference>
<feature type="region of interest" description="Disordered" evidence="1">
    <location>
        <begin position="1"/>
        <end position="36"/>
    </location>
</feature>
<gene>
    <name evidence="2" type="ORF">EBQ34_09720</name>
</gene>
<dbReference type="AlphaFoldDB" id="A0A3M6R944"/>
<dbReference type="Proteomes" id="UP000275180">
    <property type="component" value="Unassembled WGS sequence"/>
</dbReference>
<protein>
    <submittedName>
        <fullName evidence="2">Uncharacterized protein</fullName>
    </submittedName>
</protein>
<proteinExistence type="predicted"/>
<comment type="caution">
    <text evidence="2">The sequence shown here is derived from an EMBL/GenBank/DDBJ whole genome shotgun (WGS) entry which is preliminary data.</text>
</comment>
<evidence type="ECO:0000313" key="2">
    <source>
        <dbReference type="EMBL" id="RMX11837.1"/>
    </source>
</evidence>
<name>A0A3M6R944_9BURK</name>
<sequence>MARHADRGHAQRRAARAERVHPNRAPTGGQRTRAGNFEARESLFVGPSGKAVKIESHFIILEDGSRSLTAVTPFNWLRSKN</sequence>
<accession>A0A3M6R944</accession>
<dbReference type="EMBL" id="RDQJ01000013">
    <property type="protein sequence ID" value="RMX11837.1"/>
    <property type="molecule type" value="Genomic_DNA"/>
</dbReference>
<evidence type="ECO:0000313" key="3">
    <source>
        <dbReference type="Proteomes" id="UP000275180"/>
    </source>
</evidence>
<feature type="compositionally biased region" description="Basic and acidic residues" evidence="1">
    <location>
        <begin position="1"/>
        <end position="21"/>
    </location>
</feature>